<sequence length="825" mass="91360">MSSEPERKRVKRLVPFLEAHEYMYGVRVVERDPVSREVTSVLCMFCAAFGREDDPLPSLRRRARTQKPKYWGGPTFRTDNYKSHFKKQHPIRWEQYQDLPPEQKQRYFDGVPALPKKQEKPRRSLDNEQVAVKTAPLRPPIVTPSEPDIAVSDATILAPASPEPATVSSTQSPVAVAVTSVVQAPAAASVELDEGEVLAFLLDRDAVEVALGDVLFRAEDAVNGVGKQLAVFESTLDECDRLDQQKSDGTAEVRVLVRSVKLFHRVVELLAVGLTFDQTAEICQTQMSTGIRDRTFVPHIARVAVGANLQALGRILQRGWAFSLSLHSVDRRRPGEKEPHMFLDVRVRVYCTGKIKSFHLLSLPVETEGDPSSTGEIMLDTLSTFLQAVHKRWLRKVIGCCSEVTSSEVSAVALSLARRIEQQALPGFVRVSSAWPPLDALMQRFFDSVLFADDAEWHLHLTSLVAYLQRQMATGNTEELSAASVTTCPRVGEKTWWKLTEVARWFDNARVPIQRLLARRNASVAPPPTWWLNLKVALVVGSIAIKARWGLEGGYATLMSQQPQRISMLRLALAGDLGVEGPLPAYQRAALRDQSSLGEMIGSNDGMFAVKPHTIVAFVRGMGNWAAELFDELDAQERQKMIVSTADRTLDLVQGLHSLAEELEEHGSSKTSLSAFPPVLPHQVALLNPVDFQEIVRVYRPRVTETFSDAKLAAVETQHQELRTAASEAATRQLLAKSAENSASSFNQSWEALRARWGLLADFCGGLATVFPSSNGGSSGKTFVAVDATGSQRKLADFPLEARLQCQQFAELHANSDDDFRDGIQ</sequence>
<dbReference type="EMBL" id="RCMK01000035">
    <property type="protein sequence ID" value="KAG2952612.1"/>
    <property type="molecule type" value="Genomic_DNA"/>
</dbReference>
<dbReference type="EMBL" id="MJFZ01000059">
    <property type="protein sequence ID" value="RAW39788.1"/>
    <property type="molecule type" value="Genomic_DNA"/>
</dbReference>
<name>A0A329SVD6_9STRA</name>
<dbReference type="EMBL" id="RCML01000028">
    <property type="protein sequence ID" value="KAG2997264.1"/>
    <property type="molecule type" value="Genomic_DNA"/>
</dbReference>
<comment type="caution">
    <text evidence="6">The sequence shown here is derived from an EMBL/GenBank/DDBJ whole genome shotgun (WGS) entry which is preliminary data.</text>
</comment>
<dbReference type="EMBL" id="RCMI01000031">
    <property type="protein sequence ID" value="KAG2941010.1"/>
    <property type="molecule type" value="Genomic_DNA"/>
</dbReference>
<protein>
    <submittedName>
        <fullName evidence="6">Uncharacterized protein</fullName>
    </submittedName>
</protein>
<accession>A0A329SVD6</accession>
<organism evidence="6 7">
    <name type="scientific">Phytophthora cactorum</name>
    <dbReference type="NCBI Taxonomy" id="29920"/>
    <lineage>
        <taxon>Eukaryota</taxon>
        <taxon>Sar</taxon>
        <taxon>Stramenopiles</taxon>
        <taxon>Oomycota</taxon>
        <taxon>Peronosporomycetes</taxon>
        <taxon>Peronosporales</taxon>
        <taxon>Peronosporaceae</taxon>
        <taxon>Phytophthora</taxon>
    </lineage>
</organism>
<reference evidence="6 7" key="1">
    <citation type="submission" date="2018-01" db="EMBL/GenBank/DDBJ databases">
        <title>Draft genome of the strawberry crown rot pathogen Phytophthora cactorum.</title>
        <authorList>
            <person name="Armitage A.D."/>
            <person name="Lysoe E."/>
            <person name="Nellist C.F."/>
            <person name="Harrison R.J."/>
            <person name="Brurberg M.B."/>
        </authorList>
    </citation>
    <scope>NUCLEOTIDE SEQUENCE [LARGE SCALE GENOMIC DNA]</scope>
    <source>
        <strain evidence="6 7">10300</strain>
    </source>
</reference>
<reference evidence="1" key="2">
    <citation type="submission" date="2018-10" db="EMBL/GenBank/DDBJ databases">
        <title>Effector identification in a new, highly contiguous assembly of the strawberry crown rot pathogen Phytophthora cactorum.</title>
        <authorList>
            <person name="Armitage A.D."/>
            <person name="Nellist C.F."/>
            <person name="Bates H."/>
            <person name="Vickerstaff R.J."/>
            <person name="Harrison R.J."/>
        </authorList>
    </citation>
    <scope>NUCLEOTIDE SEQUENCE</scope>
    <source>
        <strain evidence="1">15-7</strain>
        <strain evidence="2">4032</strain>
        <strain evidence="3">4040</strain>
        <strain evidence="4">P415</strain>
        <strain evidence="5">P421</strain>
    </source>
</reference>
<dbReference type="STRING" id="29920.A0A329SVD6"/>
<dbReference type="PANTHER" id="PTHR37067">
    <property type="entry name" value="PX DOMAIN-CONTAINING PROTEIN"/>
    <property type="match status" value="1"/>
</dbReference>
<dbReference type="Proteomes" id="UP000697107">
    <property type="component" value="Unassembled WGS sequence"/>
</dbReference>
<dbReference type="EMBL" id="RCMG01000036">
    <property type="protein sequence ID" value="KAG2866711.1"/>
    <property type="molecule type" value="Genomic_DNA"/>
</dbReference>
<dbReference type="PANTHER" id="PTHR37067:SF3">
    <property type="entry name" value="PX DOMAIN-CONTAINING PROTEIN"/>
    <property type="match status" value="1"/>
</dbReference>
<dbReference type="Proteomes" id="UP000774804">
    <property type="component" value="Unassembled WGS sequence"/>
</dbReference>
<keyword evidence="7" id="KW-1185">Reference proteome</keyword>
<evidence type="ECO:0000313" key="2">
    <source>
        <dbReference type="EMBL" id="KAG2941010.1"/>
    </source>
</evidence>
<dbReference type="Proteomes" id="UP000735874">
    <property type="component" value="Unassembled WGS sequence"/>
</dbReference>
<evidence type="ECO:0000313" key="6">
    <source>
        <dbReference type="EMBL" id="RAW39788.1"/>
    </source>
</evidence>
<dbReference type="Proteomes" id="UP000736787">
    <property type="component" value="Unassembled WGS sequence"/>
</dbReference>
<evidence type="ECO:0000313" key="5">
    <source>
        <dbReference type="EMBL" id="KAG3228599.1"/>
    </source>
</evidence>
<evidence type="ECO:0000313" key="7">
    <source>
        <dbReference type="Proteomes" id="UP000251314"/>
    </source>
</evidence>
<evidence type="ECO:0000313" key="1">
    <source>
        <dbReference type="EMBL" id="KAG2866711.1"/>
    </source>
</evidence>
<dbReference type="Proteomes" id="UP000251314">
    <property type="component" value="Unassembled WGS sequence"/>
</dbReference>
<evidence type="ECO:0000313" key="4">
    <source>
        <dbReference type="EMBL" id="KAG2997264.1"/>
    </source>
</evidence>
<dbReference type="OrthoDB" id="129241at2759"/>
<evidence type="ECO:0000313" key="3">
    <source>
        <dbReference type="EMBL" id="KAG2952612.1"/>
    </source>
</evidence>
<proteinExistence type="predicted"/>
<dbReference type="AlphaFoldDB" id="A0A329SVD6"/>
<dbReference type="VEuPathDB" id="FungiDB:PC110_g4014"/>
<dbReference type="EMBL" id="RCMV01000013">
    <property type="protein sequence ID" value="KAG3228599.1"/>
    <property type="molecule type" value="Genomic_DNA"/>
</dbReference>
<dbReference type="Proteomes" id="UP000760860">
    <property type="component" value="Unassembled WGS sequence"/>
</dbReference>
<gene>
    <name evidence="6" type="ORF">PC110_g4014</name>
    <name evidence="1" type="ORF">PC113_g2603</name>
    <name evidence="2" type="ORF">PC115_g2187</name>
    <name evidence="3" type="ORF">PC117_g2633</name>
    <name evidence="4" type="ORF">PC118_g2014</name>
    <name evidence="5" type="ORF">PC129_g901</name>
</gene>